<reference evidence="2" key="2">
    <citation type="submission" date="2016-04" db="EMBL/GenBank/DDBJ databases">
        <title>First Complete Genome Sequence of a Subdivision 6 Acidobacterium.</title>
        <authorList>
            <person name="Huang S."/>
            <person name="Vieira S."/>
            <person name="Bunk B."/>
            <person name="Riedel T."/>
            <person name="Sproeer C."/>
            <person name="Overmann J."/>
        </authorList>
    </citation>
    <scope>NUCLEOTIDE SEQUENCE [LARGE SCALE GENOMIC DNA]</scope>
    <source>
        <strain evidence="2">DSM 100886 HEG_-6_39</strain>
    </source>
</reference>
<dbReference type="AlphaFoldDB" id="A0A143PJI6"/>
<gene>
    <name evidence="1" type="ORF">LuPra_01421</name>
</gene>
<dbReference type="STRING" id="1855912.LuPra_01421"/>
<protein>
    <recommendedName>
        <fullName evidence="3">3-keto-disaccharide hydrolase domain-containing protein</fullName>
    </recommendedName>
</protein>
<evidence type="ECO:0008006" key="3">
    <source>
        <dbReference type="Google" id="ProtNLM"/>
    </source>
</evidence>
<dbReference type="Gene3D" id="2.60.120.560">
    <property type="entry name" value="Exo-inulinase, domain 1"/>
    <property type="match status" value="1"/>
</dbReference>
<dbReference type="KEGG" id="abac:LuPra_01421"/>
<sequence>MQVAGSDVLRVDRSVGGSVLHGPIHHNAAMRTTSTIAGSTCTALAALALGVSLLAAELSAFALADAEQVTSRPTFAPQSLDKEWTLDGTGIWALRDGLLALVTAGKPGGPIRRPSAVALVNGPNLTDTTFEVEVRSTAALPPVTPRRDALLVAAYQSPTRFYYVHLSAARDDVHNGIFLVNDADRRRIDSRSEIAPLVDQEWHRVRLVRTAATGRLEVHVDERTEPIMIATDKTLGWGRVGVGSFDDTAEFRHVVVTGTKK</sequence>
<dbReference type="Proteomes" id="UP000076079">
    <property type="component" value="Chromosome"/>
</dbReference>
<organism evidence="1 2">
    <name type="scientific">Luteitalea pratensis</name>
    <dbReference type="NCBI Taxonomy" id="1855912"/>
    <lineage>
        <taxon>Bacteria</taxon>
        <taxon>Pseudomonadati</taxon>
        <taxon>Acidobacteriota</taxon>
        <taxon>Vicinamibacteria</taxon>
        <taxon>Vicinamibacterales</taxon>
        <taxon>Vicinamibacteraceae</taxon>
        <taxon>Luteitalea</taxon>
    </lineage>
</organism>
<dbReference type="EMBL" id="CP015136">
    <property type="protein sequence ID" value="AMY08228.1"/>
    <property type="molecule type" value="Genomic_DNA"/>
</dbReference>
<accession>A0A143PJI6</accession>
<evidence type="ECO:0000313" key="1">
    <source>
        <dbReference type="EMBL" id="AMY08228.1"/>
    </source>
</evidence>
<keyword evidence="2" id="KW-1185">Reference proteome</keyword>
<proteinExistence type="predicted"/>
<evidence type="ECO:0000313" key="2">
    <source>
        <dbReference type="Proteomes" id="UP000076079"/>
    </source>
</evidence>
<name>A0A143PJI6_LUTPR</name>
<reference evidence="1 2" key="1">
    <citation type="journal article" date="2016" name="Genome Announc.">
        <title>First Complete Genome Sequence of a Subdivision 6 Acidobacterium Strain.</title>
        <authorList>
            <person name="Huang S."/>
            <person name="Vieira S."/>
            <person name="Bunk B."/>
            <person name="Riedel T."/>
            <person name="Sproer C."/>
            <person name="Overmann J."/>
        </authorList>
    </citation>
    <scope>NUCLEOTIDE SEQUENCE [LARGE SCALE GENOMIC DNA]</scope>
    <source>
        <strain evidence="2">DSM 100886 HEG_-6_39</strain>
    </source>
</reference>